<feature type="transmembrane region" description="Helical" evidence="1">
    <location>
        <begin position="107"/>
        <end position="126"/>
    </location>
</feature>
<keyword evidence="3" id="KW-1185">Reference proteome</keyword>
<keyword evidence="1" id="KW-0812">Transmembrane</keyword>
<keyword evidence="1" id="KW-0472">Membrane</keyword>
<feature type="transmembrane region" description="Helical" evidence="1">
    <location>
        <begin position="72"/>
        <end position="95"/>
    </location>
</feature>
<organism evidence="2 3">
    <name type="scientific">Novipirellula galeiformis</name>
    <dbReference type="NCBI Taxonomy" id="2528004"/>
    <lineage>
        <taxon>Bacteria</taxon>
        <taxon>Pseudomonadati</taxon>
        <taxon>Planctomycetota</taxon>
        <taxon>Planctomycetia</taxon>
        <taxon>Pirellulales</taxon>
        <taxon>Pirellulaceae</taxon>
        <taxon>Novipirellula</taxon>
    </lineage>
</organism>
<keyword evidence="1" id="KW-1133">Transmembrane helix</keyword>
<protein>
    <submittedName>
        <fullName evidence="2">Uncharacterized protein</fullName>
    </submittedName>
</protein>
<dbReference type="AlphaFoldDB" id="A0A5C6BZU5"/>
<dbReference type="Proteomes" id="UP000316304">
    <property type="component" value="Unassembled WGS sequence"/>
</dbReference>
<dbReference type="EMBL" id="SJPT01000010">
    <property type="protein sequence ID" value="TWU17793.1"/>
    <property type="molecule type" value="Genomic_DNA"/>
</dbReference>
<feature type="transmembrane region" description="Helical" evidence="1">
    <location>
        <begin position="12"/>
        <end position="34"/>
    </location>
</feature>
<feature type="transmembrane region" description="Helical" evidence="1">
    <location>
        <begin position="146"/>
        <end position="165"/>
    </location>
</feature>
<feature type="transmembrane region" description="Helical" evidence="1">
    <location>
        <begin position="233"/>
        <end position="253"/>
    </location>
</feature>
<sequence>MNHSTTEIRWLPLVFVGFLQFALLPVAIGVTVWINDPSWMPLYNEMGWTCVPSAQTALSTLYLAFGAGGLVLRFSLTLVTLVMILLSTGWAYGVIGVFDNPWAELPGRSGCTVVPASLTGLFLSLLRPWIGTVRCTHTIADARCGIQDLLLTTFFVSVLLCWYRYAVSVVSGEPVDVLMLALYSSLIALFGLSCLLLVMGSTHLRRFAGVAGFAIGLTVNVSLFSWSTWFQTVSVWGIVICTLAVLRVSGVCLRRITTATTK</sequence>
<reference evidence="2 3" key="1">
    <citation type="submission" date="2019-02" db="EMBL/GenBank/DDBJ databases">
        <title>Deep-cultivation of Planctomycetes and their phenomic and genomic characterization uncovers novel biology.</title>
        <authorList>
            <person name="Wiegand S."/>
            <person name="Jogler M."/>
            <person name="Boedeker C."/>
            <person name="Pinto D."/>
            <person name="Vollmers J."/>
            <person name="Rivas-Marin E."/>
            <person name="Kohn T."/>
            <person name="Peeters S.H."/>
            <person name="Heuer A."/>
            <person name="Rast P."/>
            <person name="Oberbeckmann S."/>
            <person name="Bunk B."/>
            <person name="Jeske O."/>
            <person name="Meyerdierks A."/>
            <person name="Storesund J.E."/>
            <person name="Kallscheuer N."/>
            <person name="Luecker S."/>
            <person name="Lage O.M."/>
            <person name="Pohl T."/>
            <person name="Merkel B.J."/>
            <person name="Hornburger P."/>
            <person name="Mueller R.-W."/>
            <person name="Bruemmer F."/>
            <person name="Labrenz M."/>
            <person name="Spormann A.M."/>
            <person name="Op Den Camp H."/>
            <person name="Overmann J."/>
            <person name="Amann R."/>
            <person name="Jetten M.S.M."/>
            <person name="Mascher T."/>
            <person name="Medema M.H."/>
            <person name="Devos D.P."/>
            <person name="Kaster A.-K."/>
            <person name="Ovreas L."/>
            <person name="Rohde M."/>
            <person name="Galperin M.Y."/>
            <person name="Jogler C."/>
        </authorList>
    </citation>
    <scope>NUCLEOTIDE SEQUENCE [LARGE SCALE GENOMIC DNA]</scope>
    <source>
        <strain evidence="2 3">Pla52o</strain>
    </source>
</reference>
<accession>A0A5C6BZU5</accession>
<feature type="transmembrane region" description="Helical" evidence="1">
    <location>
        <begin position="46"/>
        <end position="65"/>
    </location>
</feature>
<evidence type="ECO:0000313" key="2">
    <source>
        <dbReference type="EMBL" id="TWU17793.1"/>
    </source>
</evidence>
<name>A0A5C6BZU5_9BACT</name>
<proteinExistence type="predicted"/>
<comment type="caution">
    <text evidence="2">The sequence shown here is derived from an EMBL/GenBank/DDBJ whole genome shotgun (WGS) entry which is preliminary data.</text>
</comment>
<evidence type="ECO:0000256" key="1">
    <source>
        <dbReference type="SAM" id="Phobius"/>
    </source>
</evidence>
<feature type="transmembrane region" description="Helical" evidence="1">
    <location>
        <begin position="207"/>
        <end position="227"/>
    </location>
</feature>
<evidence type="ECO:0000313" key="3">
    <source>
        <dbReference type="Proteomes" id="UP000316304"/>
    </source>
</evidence>
<feature type="transmembrane region" description="Helical" evidence="1">
    <location>
        <begin position="177"/>
        <end position="200"/>
    </location>
</feature>
<gene>
    <name evidence="2" type="ORF">Pla52o_50080</name>
</gene>